<sequence length="254" mass="27782">MERTHETVVAAQFGPRAQAYVQSAVHAQGADLEALENIVAAIAPERALDIGAGGGHVSYAMARHAGLVTALDLSAEMLEAVAATARERRLANIETVEGPAERLPFAEGWFDFLASRFSAHHWRDFSGGLREARRVLKPGRSAVFIDVHAPARPLFDTHLQAVELLRDPSHVRNYTIAEWAVALAASGFAVERLQTWRLRMDVAAWAGRMRKPQENLRAIRALQAAASRETRAHFAIEADGSFSIDAMMIEARGA</sequence>
<organism evidence="2 3">
    <name type="scientific">Methylocystis iwaonis</name>
    <dbReference type="NCBI Taxonomy" id="2885079"/>
    <lineage>
        <taxon>Bacteria</taxon>
        <taxon>Pseudomonadati</taxon>
        <taxon>Pseudomonadota</taxon>
        <taxon>Alphaproteobacteria</taxon>
        <taxon>Hyphomicrobiales</taxon>
        <taxon>Methylocystaceae</taxon>
        <taxon>Methylocystis</taxon>
    </lineage>
</organism>
<protein>
    <recommendedName>
        <fullName evidence="1">Methyltransferase type 11 domain-containing protein</fullName>
    </recommendedName>
</protein>
<dbReference type="EMBL" id="AP027142">
    <property type="protein sequence ID" value="BDV34638.1"/>
    <property type="molecule type" value="Genomic_DNA"/>
</dbReference>
<reference evidence="2 3" key="1">
    <citation type="journal article" date="2023" name="Int. J. Syst. Evol. Microbiol.">
        <title>Methylocystis iwaonis sp. nov., a type II methane-oxidizing bacterium from surface soil of a rice paddy field in Japan, and emended description of the genus Methylocystis (ex Whittenbury et al. 1970) Bowman et al. 1993.</title>
        <authorList>
            <person name="Kaise H."/>
            <person name="Sawadogo J.B."/>
            <person name="Alam M.S."/>
            <person name="Ueno C."/>
            <person name="Dianou D."/>
            <person name="Shinjo R."/>
            <person name="Asakawa S."/>
        </authorList>
    </citation>
    <scope>NUCLEOTIDE SEQUENCE [LARGE SCALE GENOMIC DNA]</scope>
    <source>
        <strain evidence="2 3">SS37A-Re</strain>
    </source>
</reference>
<accession>A0ABN6VG19</accession>
<dbReference type="InterPro" id="IPR013216">
    <property type="entry name" value="Methyltransf_11"/>
</dbReference>
<keyword evidence="3" id="KW-1185">Reference proteome</keyword>
<dbReference type="CDD" id="cd02440">
    <property type="entry name" value="AdoMet_MTases"/>
    <property type="match status" value="1"/>
</dbReference>
<gene>
    <name evidence="2" type="ORF">SS37A_21670</name>
</gene>
<proteinExistence type="predicted"/>
<dbReference type="RefSeq" id="WP_281927881.1">
    <property type="nucleotide sequence ID" value="NZ_AP027142.1"/>
</dbReference>
<dbReference type="PANTHER" id="PTHR43591:SF24">
    <property type="entry name" value="2-METHOXY-6-POLYPRENYL-1,4-BENZOQUINOL METHYLASE, MITOCHONDRIAL"/>
    <property type="match status" value="1"/>
</dbReference>
<dbReference type="Pfam" id="PF08241">
    <property type="entry name" value="Methyltransf_11"/>
    <property type="match status" value="1"/>
</dbReference>
<dbReference type="InterPro" id="IPR029063">
    <property type="entry name" value="SAM-dependent_MTases_sf"/>
</dbReference>
<dbReference type="Gene3D" id="3.40.50.150">
    <property type="entry name" value="Vaccinia Virus protein VP39"/>
    <property type="match status" value="1"/>
</dbReference>
<feature type="domain" description="Methyltransferase type 11" evidence="1">
    <location>
        <begin position="48"/>
        <end position="140"/>
    </location>
</feature>
<dbReference type="SUPFAM" id="SSF53335">
    <property type="entry name" value="S-adenosyl-L-methionine-dependent methyltransferases"/>
    <property type="match status" value="1"/>
</dbReference>
<evidence type="ECO:0000313" key="3">
    <source>
        <dbReference type="Proteomes" id="UP001317629"/>
    </source>
</evidence>
<evidence type="ECO:0000313" key="2">
    <source>
        <dbReference type="EMBL" id="BDV34638.1"/>
    </source>
</evidence>
<dbReference type="PANTHER" id="PTHR43591">
    <property type="entry name" value="METHYLTRANSFERASE"/>
    <property type="match status" value="1"/>
</dbReference>
<dbReference type="Proteomes" id="UP001317629">
    <property type="component" value="Chromosome"/>
</dbReference>
<name>A0ABN6VG19_9HYPH</name>
<evidence type="ECO:0000259" key="1">
    <source>
        <dbReference type="Pfam" id="PF08241"/>
    </source>
</evidence>